<evidence type="ECO:0000259" key="3">
    <source>
        <dbReference type="PROSITE" id="PS51272"/>
    </source>
</evidence>
<evidence type="ECO:0000256" key="1">
    <source>
        <dbReference type="ARBA" id="ARBA00022737"/>
    </source>
</evidence>
<evidence type="ECO:0000313" key="4">
    <source>
        <dbReference type="EMBL" id="MCC2177723.1"/>
    </source>
</evidence>
<feature type="signal peptide" evidence="2">
    <location>
        <begin position="1"/>
        <end position="25"/>
    </location>
</feature>
<evidence type="ECO:0000313" key="5">
    <source>
        <dbReference type="Proteomes" id="UP001298753"/>
    </source>
</evidence>
<sequence>MKFQQVMAFFLTGATALSMSTTALAADLPDNVDITVSTTQTADEQENNLYTKNDKDLTDAEFEQKYELPENSWFTPAVRYVIENNIMLPAGHIDGKEYFPWFNPAENRCTVAEAIYNSAKLVDPELTASYAGMAVKEAPDYAEIPELYRDGASFCFESGIMTGDSQHYLRPYDSISRQEFAAVLQRYITLLQKAGKITVSTDTSVNTAFTDASSIAPWAKDAVAFCQTNKLMNGDNHGAFNPKGQIKSVELAQVLYNLSQQIK</sequence>
<feature type="domain" description="SLH" evidence="3">
    <location>
        <begin position="135"/>
        <end position="198"/>
    </location>
</feature>
<dbReference type="Proteomes" id="UP001298753">
    <property type="component" value="Unassembled WGS sequence"/>
</dbReference>
<keyword evidence="1" id="KW-0677">Repeat</keyword>
<protein>
    <submittedName>
        <fullName evidence="4">S-layer homology domain-containing protein</fullName>
    </submittedName>
</protein>
<dbReference type="PROSITE" id="PS51272">
    <property type="entry name" value="SLH"/>
    <property type="match status" value="2"/>
</dbReference>
<dbReference type="RefSeq" id="WP_227601152.1">
    <property type="nucleotide sequence ID" value="NZ_JAJEPX010000049.1"/>
</dbReference>
<evidence type="ECO:0000256" key="2">
    <source>
        <dbReference type="SAM" id="SignalP"/>
    </source>
</evidence>
<feature type="chain" id="PRO_5043823278" evidence="2">
    <location>
        <begin position="26"/>
        <end position="263"/>
    </location>
</feature>
<proteinExistence type="predicted"/>
<name>A0AAW4W463_9FIRM</name>
<gene>
    <name evidence="4" type="ORF">LKD22_11415</name>
</gene>
<dbReference type="Pfam" id="PF00395">
    <property type="entry name" value="SLH"/>
    <property type="match status" value="1"/>
</dbReference>
<comment type="caution">
    <text evidence="4">The sequence shown here is derived from an EMBL/GenBank/DDBJ whole genome shotgun (WGS) entry which is preliminary data.</text>
</comment>
<dbReference type="AlphaFoldDB" id="A0AAW4W463"/>
<dbReference type="InterPro" id="IPR001119">
    <property type="entry name" value="SLH_dom"/>
</dbReference>
<organism evidence="4 5">
    <name type="scientific">Agathobaculum butyriciproducens</name>
    <dbReference type="NCBI Taxonomy" id="1628085"/>
    <lineage>
        <taxon>Bacteria</taxon>
        <taxon>Bacillati</taxon>
        <taxon>Bacillota</taxon>
        <taxon>Clostridia</taxon>
        <taxon>Eubacteriales</taxon>
        <taxon>Butyricicoccaceae</taxon>
        <taxon>Agathobaculum</taxon>
    </lineage>
</organism>
<accession>A0AAW4W463</accession>
<reference evidence="4 5" key="1">
    <citation type="submission" date="2021-10" db="EMBL/GenBank/DDBJ databases">
        <title>Anaerobic single-cell dispensing facilitates the cultivation of human gut bacteria.</title>
        <authorList>
            <person name="Afrizal A."/>
        </authorList>
    </citation>
    <scope>NUCLEOTIDE SEQUENCE [LARGE SCALE GENOMIC DNA]</scope>
    <source>
        <strain evidence="4 5">CLA-AA-H270</strain>
    </source>
</reference>
<dbReference type="GeneID" id="98661221"/>
<dbReference type="EMBL" id="JAJEPX010000049">
    <property type="protein sequence ID" value="MCC2177723.1"/>
    <property type="molecule type" value="Genomic_DNA"/>
</dbReference>
<keyword evidence="2" id="KW-0732">Signal</keyword>
<keyword evidence="5" id="KW-1185">Reference proteome</keyword>
<feature type="domain" description="SLH" evidence="3">
    <location>
        <begin position="206"/>
        <end position="263"/>
    </location>
</feature>